<evidence type="ECO:0008006" key="3">
    <source>
        <dbReference type="Google" id="ProtNLM"/>
    </source>
</evidence>
<evidence type="ECO:0000256" key="1">
    <source>
        <dbReference type="SAM" id="MobiDB-lite"/>
    </source>
</evidence>
<dbReference type="AlphaFoldDB" id="A0A7S1R679"/>
<accession>A0A7S1R679</accession>
<evidence type="ECO:0000313" key="2">
    <source>
        <dbReference type="EMBL" id="CAD9157697.1"/>
    </source>
</evidence>
<protein>
    <recommendedName>
        <fullName evidence="3">PH domain-containing protein</fullName>
    </recommendedName>
</protein>
<feature type="compositionally biased region" description="Low complexity" evidence="1">
    <location>
        <begin position="186"/>
        <end position="205"/>
    </location>
</feature>
<sequence length="248" mass="26651">MEHSQRLAQRRSPSPSPTAAHRRAVQLPTTEVIIKGDVYIRAPRQWVRGTLIVARDRLHFAGHAQHSTFVIAATIPAVRRCRVLPSTAAEYDVGVFELTFRAEDTSAGSFATWTRLGTPVGTLWLKAATTSDAIEWAEAIDDAASAAHDAAQGRDASWFKIPAVPAFMSLRPPSTRHRHSPALVMSASGPRTSMMSSSSSSAGSSSEDDNSRKAPALTLSPASVMVEHYAALAKSESAFPPIKLPVPM</sequence>
<dbReference type="EMBL" id="HBGF01054419">
    <property type="protein sequence ID" value="CAD9157697.1"/>
    <property type="molecule type" value="Transcribed_RNA"/>
</dbReference>
<feature type="region of interest" description="Disordered" evidence="1">
    <location>
        <begin position="1"/>
        <end position="23"/>
    </location>
</feature>
<proteinExistence type="predicted"/>
<feature type="region of interest" description="Disordered" evidence="1">
    <location>
        <begin position="185"/>
        <end position="216"/>
    </location>
</feature>
<organism evidence="2">
    <name type="scientific">Neobodo designis</name>
    <name type="common">Flagellated protozoan</name>
    <name type="synonym">Bodo designis</name>
    <dbReference type="NCBI Taxonomy" id="312471"/>
    <lineage>
        <taxon>Eukaryota</taxon>
        <taxon>Discoba</taxon>
        <taxon>Euglenozoa</taxon>
        <taxon>Kinetoplastea</taxon>
        <taxon>Metakinetoplastina</taxon>
        <taxon>Neobodonida</taxon>
        <taxon>Neobodo</taxon>
    </lineage>
</organism>
<reference evidence="2" key="1">
    <citation type="submission" date="2021-01" db="EMBL/GenBank/DDBJ databases">
        <authorList>
            <person name="Corre E."/>
            <person name="Pelletier E."/>
            <person name="Niang G."/>
            <person name="Scheremetjew M."/>
            <person name="Finn R."/>
            <person name="Kale V."/>
            <person name="Holt S."/>
            <person name="Cochrane G."/>
            <person name="Meng A."/>
            <person name="Brown T."/>
            <person name="Cohen L."/>
        </authorList>
    </citation>
    <scope>NUCLEOTIDE SEQUENCE</scope>
    <source>
        <strain evidence="2">CCAP 1951/1</strain>
    </source>
</reference>
<gene>
    <name evidence="2" type="ORF">NDES1114_LOCUS36403</name>
</gene>
<name>A0A7S1R679_NEODS</name>